<dbReference type="EMBL" id="BLLA01000001">
    <property type="protein sequence ID" value="GFG94285.1"/>
    <property type="molecule type" value="Genomic_DNA"/>
</dbReference>
<dbReference type="Gene3D" id="1.10.630.10">
    <property type="entry name" value="Cytochrome P450"/>
    <property type="match status" value="1"/>
</dbReference>
<evidence type="ECO:0000313" key="1">
    <source>
        <dbReference type="EMBL" id="GFG94285.1"/>
    </source>
</evidence>
<keyword evidence="2" id="KW-1185">Reference proteome</keyword>
<gene>
    <name evidence="1" type="ORF">MTIM_01640</name>
</gene>
<accession>A0A7I9Z089</accession>
<dbReference type="SUPFAM" id="SSF48264">
    <property type="entry name" value="Cytochrome P450"/>
    <property type="match status" value="1"/>
</dbReference>
<dbReference type="AlphaFoldDB" id="A0A7I9Z089"/>
<dbReference type="Proteomes" id="UP000465301">
    <property type="component" value="Unassembled WGS sequence"/>
</dbReference>
<dbReference type="GO" id="GO:0016705">
    <property type="term" value="F:oxidoreductase activity, acting on paired donors, with incorporation or reduction of molecular oxygen"/>
    <property type="evidence" value="ECO:0007669"/>
    <property type="project" value="InterPro"/>
</dbReference>
<dbReference type="InterPro" id="IPR036396">
    <property type="entry name" value="Cyt_P450_sf"/>
</dbReference>
<organism evidence="1 2">
    <name type="scientific">Mycobacterium timonense</name>
    <dbReference type="NCBI Taxonomy" id="701043"/>
    <lineage>
        <taxon>Bacteria</taxon>
        <taxon>Bacillati</taxon>
        <taxon>Actinomycetota</taxon>
        <taxon>Actinomycetes</taxon>
        <taxon>Mycobacteriales</taxon>
        <taxon>Mycobacteriaceae</taxon>
        <taxon>Mycobacterium</taxon>
        <taxon>Mycobacterium avium complex (MAC)</taxon>
    </lineage>
</organism>
<evidence type="ECO:0000313" key="2">
    <source>
        <dbReference type="Proteomes" id="UP000465301"/>
    </source>
</evidence>
<dbReference type="GO" id="GO:0005506">
    <property type="term" value="F:iron ion binding"/>
    <property type="evidence" value="ECO:0007669"/>
    <property type="project" value="InterPro"/>
</dbReference>
<comment type="caution">
    <text evidence="1">The sequence shown here is derived from an EMBL/GenBank/DDBJ whole genome shotgun (WGS) entry which is preliminary data.</text>
</comment>
<evidence type="ECO:0008006" key="3">
    <source>
        <dbReference type="Google" id="ProtNLM"/>
    </source>
</evidence>
<name>A0A7I9Z089_9MYCO</name>
<protein>
    <recommendedName>
        <fullName evidence="3">Cytochrome P450</fullName>
    </recommendedName>
</protein>
<proteinExistence type="predicted"/>
<sequence length="160" mass="17344">MRFCPQLTVLDLAEPREYPHDLIFADRAAGWSRVRQANRTFMRESGASLYASGRGFLVLSDHDDVAEALCNRDLTTFTGLRVGGEFVATTDVARRVLRRAITAGTAKWVDTFTDAAAGLIDTVAASGGCDVMREVAWPLGGHLFAAMCEVDIAEFSRAAA</sequence>
<dbReference type="GO" id="GO:0004497">
    <property type="term" value="F:monooxygenase activity"/>
    <property type="evidence" value="ECO:0007669"/>
    <property type="project" value="InterPro"/>
</dbReference>
<dbReference type="GO" id="GO:0020037">
    <property type="term" value="F:heme binding"/>
    <property type="evidence" value="ECO:0007669"/>
    <property type="project" value="InterPro"/>
</dbReference>
<reference evidence="1 2" key="1">
    <citation type="journal article" date="2019" name="Emerg. Microbes Infect.">
        <title>Comprehensive subspecies identification of 175 nontuberculous mycobacteria species based on 7547 genomic profiles.</title>
        <authorList>
            <person name="Matsumoto Y."/>
            <person name="Kinjo T."/>
            <person name="Motooka D."/>
            <person name="Nabeya D."/>
            <person name="Jung N."/>
            <person name="Uechi K."/>
            <person name="Horii T."/>
            <person name="Iida T."/>
            <person name="Fujita J."/>
            <person name="Nakamura S."/>
        </authorList>
    </citation>
    <scope>NUCLEOTIDE SEQUENCE [LARGE SCALE GENOMIC DNA]</scope>
    <source>
        <strain evidence="1 2">JCM 30726</strain>
    </source>
</reference>
<dbReference type="RefSeq" id="WP_163705921.1">
    <property type="nucleotide sequence ID" value="NZ_BLLA01000001.1"/>
</dbReference>